<feature type="domain" description="Putative glutamine amidotransferase" evidence="1">
    <location>
        <begin position="38"/>
        <end position="280"/>
    </location>
</feature>
<comment type="caution">
    <text evidence="2">The sequence shown here is derived from an EMBL/GenBank/DDBJ whole genome shotgun (WGS) entry which is preliminary data.</text>
</comment>
<dbReference type="Gene3D" id="3.40.50.880">
    <property type="match status" value="1"/>
</dbReference>
<dbReference type="SUPFAM" id="SSF52317">
    <property type="entry name" value="Class I glutamine amidotransferase-like"/>
    <property type="match status" value="1"/>
</dbReference>
<dbReference type="PANTHER" id="PTHR37947">
    <property type="entry name" value="BLL2462 PROTEIN"/>
    <property type="match status" value="1"/>
</dbReference>
<sequence length="282" mass="30514">MTAAPLAPYGLAQSYTTLRNVVEDVAARPDRKEAGMSRVLLAGESWINATTDYKGYDAFPHAQLEIGCARLLEALAAEGHEVTHLPSHLVAEDFPSTLDELDAYDVVILSDIGANSLLLPPVVFSQGRPFPNRLKLLAEWVRRGGGLMMAGGYLSFQGFQAKANYHGTAVEAVLPVDILPYDDREETPEGIGGTLTDVEHPVTAGLDREWPILLGYQRLTAKADATVLATIEGRPLVAVRSEGEGRTLAFASDISPHWAPREFMDWAGYGPLFGQAVTWLAG</sequence>
<name>A0AAV5P7T1_CELCE</name>
<accession>A0AAV5P7T1</accession>
<evidence type="ECO:0000259" key="1">
    <source>
        <dbReference type="Pfam" id="PF07090"/>
    </source>
</evidence>
<dbReference type="AlphaFoldDB" id="A0AAV5P7T1"/>
<gene>
    <name evidence="2" type="ORF">Ccel01_33150</name>
</gene>
<protein>
    <recommendedName>
        <fullName evidence="1">Putative glutamine amidotransferase domain-containing protein</fullName>
    </recommendedName>
</protein>
<proteinExistence type="predicted"/>
<evidence type="ECO:0000313" key="3">
    <source>
        <dbReference type="Proteomes" id="UP001165168"/>
    </source>
</evidence>
<dbReference type="EMBL" id="BSTG01000004">
    <property type="protein sequence ID" value="GLY58713.1"/>
    <property type="molecule type" value="Genomic_DNA"/>
</dbReference>
<dbReference type="Proteomes" id="UP001165168">
    <property type="component" value="Unassembled WGS sequence"/>
</dbReference>
<dbReference type="InterPro" id="IPR010768">
    <property type="entry name" value="GATase1-like"/>
</dbReference>
<evidence type="ECO:0000313" key="2">
    <source>
        <dbReference type="EMBL" id="GLY58713.1"/>
    </source>
</evidence>
<dbReference type="PANTHER" id="PTHR37947:SF1">
    <property type="entry name" value="BLL2462 PROTEIN"/>
    <property type="match status" value="1"/>
</dbReference>
<dbReference type="CDD" id="cd03143">
    <property type="entry name" value="A4_beta-galactosidase_middle_domain"/>
    <property type="match status" value="1"/>
</dbReference>
<dbReference type="Pfam" id="PF07090">
    <property type="entry name" value="GATase1_like"/>
    <property type="match status" value="1"/>
</dbReference>
<dbReference type="InterPro" id="IPR029062">
    <property type="entry name" value="Class_I_gatase-like"/>
</dbReference>
<reference evidence="2" key="1">
    <citation type="submission" date="2023-03" db="EMBL/GenBank/DDBJ databases">
        <title>Cellulosimicrobium cellulans NBRC 103059.</title>
        <authorList>
            <person name="Ichikawa N."/>
            <person name="Sato H."/>
            <person name="Tonouchi N."/>
        </authorList>
    </citation>
    <scope>NUCLEOTIDE SEQUENCE</scope>
    <source>
        <strain evidence="2">NBRC 103059</strain>
    </source>
</reference>
<organism evidence="2 3">
    <name type="scientific">Cellulosimicrobium cellulans</name>
    <name type="common">Arthrobacter luteus</name>
    <dbReference type="NCBI Taxonomy" id="1710"/>
    <lineage>
        <taxon>Bacteria</taxon>
        <taxon>Bacillati</taxon>
        <taxon>Actinomycetota</taxon>
        <taxon>Actinomycetes</taxon>
        <taxon>Micrococcales</taxon>
        <taxon>Promicromonosporaceae</taxon>
        <taxon>Cellulosimicrobium</taxon>
    </lineage>
</organism>